<feature type="domain" description="Mucolipin extracytosolic" evidence="16">
    <location>
        <begin position="130"/>
        <end position="319"/>
    </location>
</feature>
<keyword evidence="10" id="KW-1015">Disulfide bond</keyword>
<feature type="domain" description="Polycystin cation channel PKD1/PKD2" evidence="15">
    <location>
        <begin position="434"/>
        <end position="561"/>
    </location>
</feature>
<sequence length="624" mass="72000">MNIARTSALMHNSTEEPNRPFSLREGGQPEMRRRSGSWSGANESEEEIEAMNLARNNRLLINSTVTEQGSSVSQAEEKMRRKLRFFFMNPIEKWQAKRRFPFKFIVQLIKIVLVTAQLWWFAKGRYGHINYTWDNRISFSHLFLRDWDPMREVDTYPPATGPMALYKIDDFFDTIDFAALGYANLTNSIGPYYYPTIDNTITPMEFCMKNYKEGIIFGFNESYVFNSEIVESCVNLTFPVNATEFSSAEYLSKKNVSINFSALVSASLNFAIKTVNFRSAGPISPPDCYRFDIEIDFDNSDHDGQMMLSLDAQATRLYCNGVAKYNSDSMVGSVLRTLMNVTVIVICSISLILCSRALIRAQQLKWETVRFFKTTYGKELSSKGKMEFINFWYIMIIANDLLIISGSAIKEEIERKQFGGDQWNICSLLLGTGNLLVWFGVLRYLGFFKTYNVLILTLQRAAPRVARFSLCALIIYAGFTFCGWLILGPYHMKFRSLSTTSECLFSLINGDDMFATFSIMSEKSMMLWWFSRIYLYLFIALFIYVVLSLFISLIMDAYETIKCYYQEGFPKSDLMEFVSQCTEPPSSNRFRTDSFTNDLTDLLKWLWCCRRNPVIDGDDEPILQ</sequence>
<feature type="transmembrane region" description="Helical" evidence="14">
    <location>
        <begin position="533"/>
        <end position="555"/>
    </location>
</feature>
<feature type="region of interest" description="Disordered" evidence="13">
    <location>
        <begin position="1"/>
        <end position="43"/>
    </location>
</feature>
<evidence type="ECO:0000256" key="8">
    <source>
        <dbReference type="ARBA" id="ARBA00023065"/>
    </source>
</evidence>
<dbReference type="Pfam" id="PF21381">
    <property type="entry name" value="MCLN_ECD"/>
    <property type="match status" value="1"/>
</dbReference>
<comment type="caution">
    <text evidence="17">The sequence shown here is derived from an EMBL/GenBank/DDBJ whole genome shotgun (WGS) entry which is preliminary data.</text>
</comment>
<evidence type="ECO:0000256" key="3">
    <source>
        <dbReference type="ARBA" id="ARBA00022448"/>
    </source>
</evidence>
<keyword evidence="7 14" id="KW-1133">Transmembrane helix</keyword>
<dbReference type="InterPro" id="IPR039031">
    <property type="entry name" value="Mucolipin"/>
</dbReference>
<proteinExistence type="predicted"/>
<evidence type="ECO:0000256" key="5">
    <source>
        <dbReference type="ARBA" id="ARBA00022692"/>
    </source>
</evidence>
<dbReference type="Proteomes" id="UP000494165">
    <property type="component" value="Unassembled WGS sequence"/>
</dbReference>
<accession>A0A8S1CI47</accession>
<evidence type="ECO:0000256" key="2">
    <source>
        <dbReference type="ARBA" id="ARBA00004651"/>
    </source>
</evidence>
<dbReference type="GO" id="GO:0005765">
    <property type="term" value="C:lysosomal membrane"/>
    <property type="evidence" value="ECO:0007669"/>
    <property type="project" value="TreeGrafter"/>
</dbReference>
<keyword evidence="4" id="KW-1003">Cell membrane</keyword>
<dbReference type="Pfam" id="PF08016">
    <property type="entry name" value="PKD_channel"/>
    <property type="match status" value="1"/>
</dbReference>
<evidence type="ECO:0000313" key="17">
    <source>
        <dbReference type="EMBL" id="CAB3368157.1"/>
    </source>
</evidence>
<evidence type="ECO:0000256" key="1">
    <source>
        <dbReference type="ARBA" id="ARBA00004337"/>
    </source>
</evidence>
<evidence type="ECO:0000256" key="10">
    <source>
        <dbReference type="ARBA" id="ARBA00023157"/>
    </source>
</evidence>
<evidence type="ECO:0000256" key="14">
    <source>
        <dbReference type="SAM" id="Phobius"/>
    </source>
</evidence>
<dbReference type="Gene3D" id="1.10.287.70">
    <property type="match status" value="1"/>
</dbReference>
<organism evidence="17 18">
    <name type="scientific">Cloeon dipterum</name>
    <dbReference type="NCBI Taxonomy" id="197152"/>
    <lineage>
        <taxon>Eukaryota</taxon>
        <taxon>Metazoa</taxon>
        <taxon>Ecdysozoa</taxon>
        <taxon>Arthropoda</taxon>
        <taxon>Hexapoda</taxon>
        <taxon>Insecta</taxon>
        <taxon>Pterygota</taxon>
        <taxon>Palaeoptera</taxon>
        <taxon>Ephemeroptera</taxon>
        <taxon>Pisciforma</taxon>
        <taxon>Baetidae</taxon>
        <taxon>Cloeon</taxon>
    </lineage>
</organism>
<dbReference type="InterPro" id="IPR013122">
    <property type="entry name" value="PKD1_2_channel"/>
</dbReference>
<evidence type="ECO:0000259" key="16">
    <source>
        <dbReference type="Pfam" id="PF21381"/>
    </source>
</evidence>
<evidence type="ECO:0000256" key="13">
    <source>
        <dbReference type="SAM" id="MobiDB-lite"/>
    </source>
</evidence>
<evidence type="ECO:0008006" key="19">
    <source>
        <dbReference type="Google" id="ProtNLM"/>
    </source>
</evidence>
<keyword evidence="5 14" id="KW-0812">Transmembrane</keyword>
<keyword evidence="9 14" id="KW-0472">Membrane</keyword>
<dbReference type="AlphaFoldDB" id="A0A8S1CI47"/>
<keyword evidence="6" id="KW-0967">Endosome</keyword>
<evidence type="ECO:0000259" key="15">
    <source>
        <dbReference type="Pfam" id="PF08016"/>
    </source>
</evidence>
<dbReference type="GO" id="GO:0010008">
    <property type="term" value="C:endosome membrane"/>
    <property type="evidence" value="ECO:0007669"/>
    <property type="project" value="UniProtKB-SubCell"/>
</dbReference>
<evidence type="ECO:0000256" key="11">
    <source>
        <dbReference type="ARBA" id="ARBA00023303"/>
    </source>
</evidence>
<dbReference type="CDD" id="cd21050">
    <property type="entry name" value="ELD_TRPML"/>
    <property type="match status" value="1"/>
</dbReference>
<protein>
    <recommendedName>
        <fullName evidence="19">Polycystin cation channel PKD1/PKD2 domain-containing protein</fullName>
    </recommendedName>
</protein>
<keyword evidence="11" id="KW-0407">Ion channel</keyword>
<reference evidence="17 18" key="1">
    <citation type="submission" date="2020-04" db="EMBL/GenBank/DDBJ databases">
        <authorList>
            <person name="Alioto T."/>
            <person name="Alioto T."/>
            <person name="Gomez Garrido J."/>
        </authorList>
    </citation>
    <scope>NUCLEOTIDE SEQUENCE [LARGE SCALE GENOMIC DNA]</scope>
</reference>
<dbReference type="GO" id="GO:0005886">
    <property type="term" value="C:plasma membrane"/>
    <property type="evidence" value="ECO:0007669"/>
    <property type="project" value="UniProtKB-SubCell"/>
</dbReference>
<comment type="subcellular location">
    <subcellularLocation>
        <location evidence="2">Cell membrane</location>
        <topology evidence="2">Multi-pass membrane protein</topology>
    </subcellularLocation>
    <subcellularLocation>
        <location evidence="1">Endosome membrane</location>
        <topology evidence="1">Multi-pass membrane protein</topology>
    </subcellularLocation>
</comment>
<dbReference type="EMBL" id="CADEPI010000036">
    <property type="protein sequence ID" value="CAB3368157.1"/>
    <property type="molecule type" value="Genomic_DNA"/>
</dbReference>
<comment type="catalytic activity">
    <reaction evidence="12">
        <text>Ca(2+)(in) = Ca(2+)(out)</text>
        <dbReference type="Rhea" id="RHEA:29671"/>
        <dbReference type="ChEBI" id="CHEBI:29108"/>
    </reaction>
</comment>
<feature type="transmembrane region" description="Helical" evidence="14">
    <location>
        <begin position="422"/>
        <end position="445"/>
    </location>
</feature>
<dbReference type="PANTHER" id="PTHR12127:SF7">
    <property type="entry name" value="SD02261P"/>
    <property type="match status" value="1"/>
</dbReference>
<evidence type="ECO:0000256" key="6">
    <source>
        <dbReference type="ARBA" id="ARBA00022753"/>
    </source>
</evidence>
<evidence type="ECO:0000256" key="4">
    <source>
        <dbReference type="ARBA" id="ARBA00022475"/>
    </source>
</evidence>
<evidence type="ECO:0000313" key="18">
    <source>
        <dbReference type="Proteomes" id="UP000494165"/>
    </source>
</evidence>
<evidence type="ECO:0000256" key="7">
    <source>
        <dbReference type="ARBA" id="ARBA00022989"/>
    </source>
</evidence>
<keyword evidence="3" id="KW-0813">Transport</keyword>
<gene>
    <name evidence="17" type="ORF">CLODIP_2_CD08050</name>
</gene>
<feature type="transmembrane region" description="Helical" evidence="14">
    <location>
        <begin position="338"/>
        <end position="359"/>
    </location>
</feature>
<dbReference type="GO" id="GO:0072345">
    <property type="term" value="F:NAADP-sensitive calcium-release channel activity"/>
    <property type="evidence" value="ECO:0007669"/>
    <property type="project" value="TreeGrafter"/>
</dbReference>
<keyword evidence="18" id="KW-1185">Reference proteome</keyword>
<name>A0A8S1CI47_9INSE</name>
<feature type="transmembrane region" description="Helical" evidence="14">
    <location>
        <begin position="391"/>
        <end position="410"/>
    </location>
</feature>
<dbReference type="PANTHER" id="PTHR12127">
    <property type="entry name" value="MUCOLIPIN"/>
    <property type="match status" value="1"/>
</dbReference>
<keyword evidence="8" id="KW-0406">Ion transport</keyword>
<evidence type="ECO:0000256" key="9">
    <source>
        <dbReference type="ARBA" id="ARBA00023136"/>
    </source>
</evidence>
<dbReference type="OrthoDB" id="263481at2759"/>
<feature type="transmembrane region" description="Helical" evidence="14">
    <location>
        <begin position="465"/>
        <end position="487"/>
    </location>
</feature>
<dbReference type="FunFam" id="1.10.287.70:FF:000033">
    <property type="entry name" value="Mucolipin 1"/>
    <property type="match status" value="1"/>
</dbReference>
<evidence type="ECO:0000256" key="12">
    <source>
        <dbReference type="ARBA" id="ARBA00036634"/>
    </source>
</evidence>
<dbReference type="InterPro" id="IPR049134">
    <property type="entry name" value="MCLN_ECD"/>
</dbReference>